<dbReference type="InterPro" id="IPR011037">
    <property type="entry name" value="Pyrv_Knase-like_insert_dom_sf"/>
</dbReference>
<organism evidence="2 3">
    <name type="scientific">Pricia antarctica</name>
    <dbReference type="NCBI Taxonomy" id="641691"/>
    <lineage>
        <taxon>Bacteria</taxon>
        <taxon>Pseudomonadati</taxon>
        <taxon>Bacteroidota</taxon>
        <taxon>Flavobacteriia</taxon>
        <taxon>Flavobacteriales</taxon>
        <taxon>Flavobacteriaceae</taxon>
        <taxon>Pricia</taxon>
    </lineage>
</organism>
<accession>A0A1G6ZZ50</accession>
<sequence>MVFYFWDMRIISTNIGNPTIILWNGKEEKTGIFKYPVSKPLFLGNTDVDKDTVIDRKHHAGFNKACFLFSADEYPYWKKEYPNLEWDWGMFGENLTVEGLDEAILRIGDIFKIGSATVQVSQPREPCYKLGVRFKDQKILKKYIEHGHPGTYVRVLEEGIVNIGDHLKVLEQSKNALTVNQFFRLLYAKKKSPELLRLFMANDSVPEYKKIRMQKYI</sequence>
<dbReference type="PANTHER" id="PTHR30212">
    <property type="entry name" value="PROTEIN YIIM"/>
    <property type="match status" value="1"/>
</dbReference>
<gene>
    <name evidence="2" type="ORF">SAMN05421636_103162</name>
</gene>
<evidence type="ECO:0000259" key="1">
    <source>
        <dbReference type="PROSITE" id="PS51340"/>
    </source>
</evidence>
<reference evidence="2 3" key="1">
    <citation type="submission" date="2016-10" db="EMBL/GenBank/DDBJ databases">
        <authorList>
            <person name="de Groot N.N."/>
        </authorList>
    </citation>
    <scope>NUCLEOTIDE SEQUENCE [LARGE SCALE GENOMIC DNA]</scope>
    <source>
        <strain evidence="2 3">DSM 23421</strain>
    </source>
</reference>
<dbReference type="InterPro" id="IPR005302">
    <property type="entry name" value="MoCF_Sase_C"/>
</dbReference>
<dbReference type="SUPFAM" id="SSF50800">
    <property type="entry name" value="PK beta-barrel domain-like"/>
    <property type="match status" value="1"/>
</dbReference>
<dbReference type="Pfam" id="PF03473">
    <property type="entry name" value="MOSC"/>
    <property type="match status" value="1"/>
</dbReference>
<feature type="domain" description="MOSC" evidence="1">
    <location>
        <begin position="35"/>
        <end position="170"/>
    </location>
</feature>
<keyword evidence="3" id="KW-1185">Reference proteome</keyword>
<proteinExistence type="predicted"/>
<name>A0A1G6ZZ50_9FLAO</name>
<dbReference type="PROSITE" id="PS51340">
    <property type="entry name" value="MOSC"/>
    <property type="match status" value="1"/>
</dbReference>
<evidence type="ECO:0000313" key="3">
    <source>
        <dbReference type="Proteomes" id="UP000199109"/>
    </source>
</evidence>
<dbReference type="GO" id="GO:0030170">
    <property type="term" value="F:pyridoxal phosphate binding"/>
    <property type="evidence" value="ECO:0007669"/>
    <property type="project" value="InterPro"/>
</dbReference>
<protein>
    <submittedName>
        <fullName evidence="2">MOSC domain-containing protein YiiM</fullName>
    </submittedName>
</protein>
<dbReference type="Proteomes" id="UP000199109">
    <property type="component" value="Unassembled WGS sequence"/>
</dbReference>
<dbReference type="EMBL" id="FNAO01000003">
    <property type="protein sequence ID" value="SDE07790.1"/>
    <property type="molecule type" value="Genomic_DNA"/>
</dbReference>
<dbReference type="Gene3D" id="2.40.33.20">
    <property type="entry name" value="PK beta-barrel domain-like"/>
    <property type="match status" value="1"/>
</dbReference>
<evidence type="ECO:0000313" key="2">
    <source>
        <dbReference type="EMBL" id="SDE07790.1"/>
    </source>
</evidence>
<dbReference type="GO" id="GO:0030151">
    <property type="term" value="F:molybdenum ion binding"/>
    <property type="evidence" value="ECO:0007669"/>
    <property type="project" value="InterPro"/>
</dbReference>
<dbReference type="AlphaFoldDB" id="A0A1G6ZZ50"/>
<dbReference type="GO" id="GO:0003824">
    <property type="term" value="F:catalytic activity"/>
    <property type="evidence" value="ECO:0007669"/>
    <property type="project" value="InterPro"/>
</dbReference>
<dbReference type="PANTHER" id="PTHR30212:SF2">
    <property type="entry name" value="PROTEIN YIIM"/>
    <property type="match status" value="1"/>
</dbReference>
<dbReference type="InterPro" id="IPR052353">
    <property type="entry name" value="Benzoxazolinone_Detox_Enz"/>
</dbReference>
<dbReference type="STRING" id="641691.SAMN05421636_103162"/>